<accession>A0A2K3DU34</accession>
<feature type="compositionally biased region" description="Gly residues" evidence="1">
    <location>
        <begin position="354"/>
        <end position="363"/>
    </location>
</feature>
<proteinExistence type="predicted"/>
<feature type="transmembrane region" description="Helical" evidence="2">
    <location>
        <begin position="93"/>
        <end position="112"/>
    </location>
</feature>
<name>A0A2K3DU34_CHLRE</name>
<feature type="compositionally biased region" description="Low complexity" evidence="1">
    <location>
        <begin position="405"/>
        <end position="416"/>
    </location>
</feature>
<feature type="compositionally biased region" description="Low complexity" evidence="1">
    <location>
        <begin position="364"/>
        <end position="376"/>
    </location>
</feature>
<dbReference type="EMBL" id="CM008965">
    <property type="protein sequence ID" value="PNW84048.1"/>
    <property type="molecule type" value="Genomic_DNA"/>
</dbReference>
<dbReference type="ExpressionAtlas" id="A0A2K3DU34">
    <property type="expression patterns" value="baseline"/>
</dbReference>
<dbReference type="Gramene" id="PNW84048">
    <property type="protein sequence ID" value="PNW84048"/>
    <property type="gene ID" value="CHLRE_04g219100v5"/>
</dbReference>
<dbReference type="KEGG" id="cre:CHLRE_04g219100v5"/>
<feature type="transmembrane region" description="Helical" evidence="2">
    <location>
        <begin position="124"/>
        <end position="147"/>
    </location>
</feature>
<feature type="transmembrane region" description="Helical" evidence="2">
    <location>
        <begin position="466"/>
        <end position="487"/>
    </location>
</feature>
<dbReference type="PaxDb" id="3055-EDP04109"/>
<feature type="transmembrane region" description="Helical" evidence="2">
    <location>
        <begin position="35"/>
        <end position="54"/>
    </location>
</feature>
<gene>
    <name evidence="3" type="ORF">CHLRE_04g219100v5</name>
</gene>
<dbReference type="AlphaFoldDB" id="A0A2K3DU34"/>
<dbReference type="RefSeq" id="XP_001692159.2">
    <property type="nucleotide sequence ID" value="XM_001692107.2"/>
</dbReference>
<keyword evidence="2" id="KW-0812">Transmembrane</keyword>
<dbReference type="OrthoDB" id="548683at2759"/>
<dbReference type="InParanoid" id="A0A2K3DU34"/>
<dbReference type="GeneID" id="5717847"/>
<protein>
    <submittedName>
        <fullName evidence="3">Uncharacterized protein</fullName>
    </submittedName>
</protein>
<evidence type="ECO:0000256" key="2">
    <source>
        <dbReference type="SAM" id="Phobius"/>
    </source>
</evidence>
<evidence type="ECO:0000313" key="3">
    <source>
        <dbReference type="EMBL" id="PNW84048.1"/>
    </source>
</evidence>
<keyword evidence="2" id="KW-1133">Transmembrane helix</keyword>
<feature type="transmembrane region" description="Helical" evidence="2">
    <location>
        <begin position="60"/>
        <end position="81"/>
    </location>
</feature>
<reference evidence="3 4" key="1">
    <citation type="journal article" date="2007" name="Science">
        <title>The Chlamydomonas genome reveals the evolution of key animal and plant functions.</title>
        <authorList>
            <person name="Merchant S.S."/>
            <person name="Prochnik S.E."/>
            <person name="Vallon O."/>
            <person name="Harris E.H."/>
            <person name="Karpowicz S.J."/>
            <person name="Witman G.B."/>
            <person name="Terry A."/>
            <person name="Salamov A."/>
            <person name="Fritz-Laylin L.K."/>
            <person name="Marechal-Drouard L."/>
            <person name="Marshall W.F."/>
            <person name="Qu L.H."/>
            <person name="Nelson D.R."/>
            <person name="Sanderfoot A.A."/>
            <person name="Spalding M.H."/>
            <person name="Kapitonov V.V."/>
            <person name="Ren Q."/>
            <person name="Ferris P."/>
            <person name="Lindquist E."/>
            <person name="Shapiro H."/>
            <person name="Lucas S.M."/>
            <person name="Grimwood J."/>
            <person name="Schmutz J."/>
            <person name="Cardol P."/>
            <person name="Cerutti H."/>
            <person name="Chanfreau G."/>
            <person name="Chen C.L."/>
            <person name="Cognat V."/>
            <person name="Croft M.T."/>
            <person name="Dent R."/>
            <person name="Dutcher S."/>
            <person name="Fernandez E."/>
            <person name="Fukuzawa H."/>
            <person name="Gonzalez-Ballester D."/>
            <person name="Gonzalez-Halphen D."/>
            <person name="Hallmann A."/>
            <person name="Hanikenne M."/>
            <person name="Hippler M."/>
            <person name="Inwood W."/>
            <person name="Jabbari K."/>
            <person name="Kalanon M."/>
            <person name="Kuras R."/>
            <person name="Lefebvre P.A."/>
            <person name="Lemaire S.D."/>
            <person name="Lobanov A.V."/>
            <person name="Lohr M."/>
            <person name="Manuell A."/>
            <person name="Meier I."/>
            <person name="Mets L."/>
            <person name="Mittag M."/>
            <person name="Mittelmeier T."/>
            <person name="Moroney J.V."/>
            <person name="Moseley J."/>
            <person name="Napoli C."/>
            <person name="Nedelcu A.M."/>
            <person name="Niyogi K."/>
            <person name="Novoselov S.V."/>
            <person name="Paulsen I.T."/>
            <person name="Pazour G."/>
            <person name="Purton S."/>
            <person name="Ral J.P."/>
            <person name="Riano-Pachon D.M."/>
            <person name="Riekhof W."/>
            <person name="Rymarquis L."/>
            <person name="Schroda M."/>
            <person name="Stern D."/>
            <person name="Umen J."/>
            <person name="Willows R."/>
            <person name="Wilson N."/>
            <person name="Zimmer S.L."/>
            <person name="Allmer J."/>
            <person name="Balk J."/>
            <person name="Bisova K."/>
            <person name="Chen C.J."/>
            <person name="Elias M."/>
            <person name="Gendler K."/>
            <person name="Hauser C."/>
            <person name="Lamb M.R."/>
            <person name="Ledford H."/>
            <person name="Long J.C."/>
            <person name="Minagawa J."/>
            <person name="Page M.D."/>
            <person name="Pan J."/>
            <person name="Pootakham W."/>
            <person name="Roje S."/>
            <person name="Rose A."/>
            <person name="Stahlberg E."/>
            <person name="Terauchi A.M."/>
            <person name="Yang P."/>
            <person name="Ball S."/>
            <person name="Bowler C."/>
            <person name="Dieckmann C.L."/>
            <person name="Gladyshev V.N."/>
            <person name="Green P."/>
            <person name="Jorgensen R."/>
            <person name="Mayfield S."/>
            <person name="Mueller-Roeber B."/>
            <person name="Rajamani S."/>
            <person name="Sayre R.T."/>
            <person name="Brokstein P."/>
            <person name="Dubchak I."/>
            <person name="Goodstein D."/>
            <person name="Hornick L."/>
            <person name="Huang Y.W."/>
            <person name="Jhaveri J."/>
            <person name="Luo Y."/>
            <person name="Martinez D."/>
            <person name="Ngau W.C."/>
            <person name="Otillar B."/>
            <person name="Poliakov A."/>
            <person name="Porter A."/>
            <person name="Szajkowski L."/>
            <person name="Werner G."/>
            <person name="Zhou K."/>
            <person name="Grigoriev I.V."/>
            <person name="Rokhsar D.S."/>
            <person name="Grossman A.R."/>
        </authorList>
    </citation>
    <scope>NUCLEOTIDE SEQUENCE [LARGE SCALE GENOMIC DNA]</scope>
    <source>
        <strain evidence="4">CC-503</strain>
    </source>
</reference>
<feature type="region of interest" description="Disordered" evidence="1">
    <location>
        <begin position="354"/>
        <end position="416"/>
    </location>
</feature>
<feature type="transmembrane region" description="Helical" evidence="2">
    <location>
        <begin position="309"/>
        <end position="334"/>
    </location>
</feature>
<dbReference type="Proteomes" id="UP000006906">
    <property type="component" value="Chromosome 4"/>
</dbReference>
<keyword evidence="2" id="KW-0472">Membrane</keyword>
<keyword evidence="4" id="KW-1185">Reference proteome</keyword>
<organism evidence="3 4">
    <name type="scientific">Chlamydomonas reinhardtii</name>
    <name type="common">Chlamydomonas smithii</name>
    <dbReference type="NCBI Taxonomy" id="3055"/>
    <lineage>
        <taxon>Eukaryota</taxon>
        <taxon>Viridiplantae</taxon>
        <taxon>Chlorophyta</taxon>
        <taxon>core chlorophytes</taxon>
        <taxon>Chlorophyceae</taxon>
        <taxon>CS clade</taxon>
        <taxon>Chlamydomonadales</taxon>
        <taxon>Chlamydomonadaceae</taxon>
        <taxon>Chlamydomonas</taxon>
    </lineage>
</organism>
<feature type="compositionally biased region" description="Gly residues" evidence="1">
    <location>
        <begin position="379"/>
        <end position="389"/>
    </location>
</feature>
<evidence type="ECO:0000256" key="1">
    <source>
        <dbReference type="SAM" id="MobiDB-lite"/>
    </source>
</evidence>
<evidence type="ECO:0000313" key="4">
    <source>
        <dbReference type="Proteomes" id="UP000006906"/>
    </source>
</evidence>
<sequence>MQQHALTLRFLDAGLETRYRSQRLQAFFRTLDTRYLAAQSILAAGFFISQPLLFPSIDFHWANVAYPAVCIINWLLISRLLPRCWYERHRHGLQLTFRALVDCLVVVGLPYWSPPVPVRSLGTFFTHLVLTSGAGTLIWASIGWPLLLQHHLPYNLAAATGFSVFVAPHVCSVIHQNALGGAYVRSAWAALGRLGVLSSQLRALLVTQLPVNAVIPAFGGAGGSGAAGGLEAGSTANAGAPLTDVTAGAAGACVFSGPDQDPGAGTGASLGAGHGCVLGRAPGAGGWAAAAALSDAPAMALVQSAGEEGMCLATVTLAQLLFGFVFPTILVYVLEGYSRDYFCQAVAYGGAAGSGGWGGGSSRVGGATSSRTGSRRSSGDGGGGAGEGSQGEAEPGAQRRRGNGPAAAVDAAASPRVAREGAAGAVGASERGQPGPLQSRPLLLLPTSERGLCADLDLLQRGLGGLVLVMLVLLLWELLLFLHFLLLPQLLRAAMAGGYLEGAVSAAASAGAMPVAEVAATGTAAAAAVAAEVAAAAAGAAAGEL</sequence>